<keyword evidence="5 6" id="KW-0472">Membrane</keyword>
<reference evidence="8 9" key="1">
    <citation type="journal article" date="2017" name="Nature">
        <title>The Apostasia genome and the evolution of orchids.</title>
        <authorList>
            <person name="Zhang G.Q."/>
            <person name="Liu K.W."/>
            <person name="Li Z."/>
            <person name="Lohaus R."/>
            <person name="Hsiao Y.Y."/>
            <person name="Niu S.C."/>
            <person name="Wang J.Y."/>
            <person name="Lin Y.C."/>
            <person name="Xu Q."/>
            <person name="Chen L.J."/>
            <person name="Yoshida K."/>
            <person name="Fujiwara S."/>
            <person name="Wang Z.W."/>
            <person name="Zhang Y.Q."/>
            <person name="Mitsuda N."/>
            <person name="Wang M."/>
            <person name="Liu G.H."/>
            <person name="Pecoraro L."/>
            <person name="Huang H.X."/>
            <person name="Xiao X.J."/>
            <person name="Lin M."/>
            <person name="Wu X.Y."/>
            <person name="Wu W.L."/>
            <person name="Chen Y.Y."/>
            <person name="Chang S.B."/>
            <person name="Sakamoto S."/>
            <person name="Ohme-Takagi M."/>
            <person name="Yagi M."/>
            <person name="Zeng S.J."/>
            <person name="Shen C.Y."/>
            <person name="Yeh C.M."/>
            <person name="Luo Y.B."/>
            <person name="Tsai W.C."/>
            <person name="Van de Peer Y."/>
            <person name="Liu Z.J."/>
        </authorList>
    </citation>
    <scope>NUCLEOTIDE SEQUENCE [LARGE SCALE GENOMIC DNA]</scope>
    <source>
        <strain evidence="9">cv. Shenzhen</strain>
        <tissue evidence="8">Stem</tissue>
    </source>
</reference>
<feature type="transmembrane region" description="Helical" evidence="6">
    <location>
        <begin position="12"/>
        <end position="32"/>
    </location>
</feature>
<dbReference type="InterPro" id="IPR037185">
    <property type="entry name" value="EmrE-like"/>
</dbReference>
<feature type="transmembrane region" description="Helical" evidence="6">
    <location>
        <begin position="251"/>
        <end position="268"/>
    </location>
</feature>
<organism evidence="8 9">
    <name type="scientific">Apostasia shenzhenica</name>
    <dbReference type="NCBI Taxonomy" id="1088818"/>
    <lineage>
        <taxon>Eukaryota</taxon>
        <taxon>Viridiplantae</taxon>
        <taxon>Streptophyta</taxon>
        <taxon>Embryophyta</taxon>
        <taxon>Tracheophyta</taxon>
        <taxon>Spermatophyta</taxon>
        <taxon>Magnoliopsida</taxon>
        <taxon>Liliopsida</taxon>
        <taxon>Asparagales</taxon>
        <taxon>Orchidaceae</taxon>
        <taxon>Apostasioideae</taxon>
        <taxon>Apostasia</taxon>
    </lineage>
</organism>
<keyword evidence="9" id="KW-1185">Reference proteome</keyword>
<evidence type="ECO:0000256" key="4">
    <source>
        <dbReference type="ARBA" id="ARBA00022989"/>
    </source>
</evidence>
<feature type="domain" description="EamA" evidence="7">
    <location>
        <begin position="14"/>
        <end position="153"/>
    </location>
</feature>
<dbReference type="GO" id="GO:0016020">
    <property type="term" value="C:membrane"/>
    <property type="evidence" value="ECO:0007669"/>
    <property type="project" value="UniProtKB-SubCell"/>
</dbReference>
<comment type="similarity">
    <text evidence="2 6">Belongs to the drug/metabolite transporter (DMT) superfamily. Plant drug/metabolite exporter (P-DME) (TC 2.A.7.4) family.</text>
</comment>
<keyword evidence="4 6" id="KW-1133">Transmembrane helix</keyword>
<feature type="transmembrane region" description="Helical" evidence="6">
    <location>
        <begin position="280"/>
        <end position="300"/>
    </location>
</feature>
<evidence type="ECO:0000313" key="8">
    <source>
        <dbReference type="EMBL" id="PKA53500.1"/>
    </source>
</evidence>
<evidence type="ECO:0000313" key="9">
    <source>
        <dbReference type="Proteomes" id="UP000236161"/>
    </source>
</evidence>
<evidence type="ECO:0000259" key="7">
    <source>
        <dbReference type="Pfam" id="PF00892"/>
    </source>
</evidence>
<feature type="domain" description="EamA" evidence="7">
    <location>
        <begin position="185"/>
        <end position="323"/>
    </location>
</feature>
<evidence type="ECO:0000256" key="5">
    <source>
        <dbReference type="ARBA" id="ARBA00023136"/>
    </source>
</evidence>
<dbReference type="GO" id="GO:0022857">
    <property type="term" value="F:transmembrane transporter activity"/>
    <property type="evidence" value="ECO:0007669"/>
    <property type="project" value="InterPro"/>
</dbReference>
<accession>A0A2I0AD78</accession>
<feature type="transmembrane region" description="Helical" evidence="6">
    <location>
        <begin position="215"/>
        <end position="236"/>
    </location>
</feature>
<dbReference type="OrthoDB" id="1728340at2759"/>
<sequence length="365" mass="40027">MSFRTTMNGFKPYMLMLFLQFGFSGLYLISIVCLKKGMSHYVLVVYRNASAALAIAPFALWFERKVRPMMTPSVFIKILALALLEPVLDQNLYYMGTSYTSAGFTAALVNILPAITFLMAFILRIEKINMKNRRSQAKVIGTLVTVAGAVLMIMCKGPVLGLPWTKGSSHISTQARAQDESRWVMGTFMLLGSCVCWSAFFILQANTLKSYPAELSLATLICFMGMVESAAVALVMEKGLKPWSIGWDTRLFAAVYSGVVCSGVAYYIQGIVMKERGPVFVTAFQPLCMIIVAVLGSIILAEEITVGRMVGAIIIAIGLYFTIWGKGKDHMVEARDMLPMAAENSGKSVAHKNANAVEITIVKKP</sequence>
<dbReference type="InterPro" id="IPR030184">
    <property type="entry name" value="WAT1-related"/>
</dbReference>
<gene>
    <name evidence="8" type="ORF">AXF42_Ash008996</name>
</gene>
<feature type="transmembrane region" description="Helical" evidence="6">
    <location>
        <begin position="99"/>
        <end position="123"/>
    </location>
</feature>
<dbReference type="EMBL" id="KZ451993">
    <property type="protein sequence ID" value="PKA53500.1"/>
    <property type="molecule type" value="Genomic_DNA"/>
</dbReference>
<dbReference type="InterPro" id="IPR000620">
    <property type="entry name" value="EamA_dom"/>
</dbReference>
<feature type="transmembrane region" description="Helical" evidence="6">
    <location>
        <begin position="183"/>
        <end position="203"/>
    </location>
</feature>
<proteinExistence type="inferred from homology"/>
<protein>
    <recommendedName>
        <fullName evidence="6">WAT1-related protein</fullName>
    </recommendedName>
</protein>
<feature type="transmembrane region" description="Helical" evidence="6">
    <location>
        <begin position="44"/>
        <end position="62"/>
    </location>
</feature>
<comment type="subcellular location">
    <subcellularLocation>
        <location evidence="1 6">Membrane</location>
        <topology evidence="1 6">Multi-pass membrane protein</topology>
    </subcellularLocation>
</comment>
<evidence type="ECO:0000256" key="1">
    <source>
        <dbReference type="ARBA" id="ARBA00004141"/>
    </source>
</evidence>
<evidence type="ECO:0000256" key="6">
    <source>
        <dbReference type="RuleBase" id="RU363077"/>
    </source>
</evidence>
<feature type="transmembrane region" description="Helical" evidence="6">
    <location>
        <begin position="306"/>
        <end position="325"/>
    </location>
</feature>
<dbReference type="Proteomes" id="UP000236161">
    <property type="component" value="Unassembled WGS sequence"/>
</dbReference>
<name>A0A2I0AD78_9ASPA</name>
<dbReference type="PANTHER" id="PTHR31218">
    <property type="entry name" value="WAT1-RELATED PROTEIN"/>
    <property type="match status" value="1"/>
</dbReference>
<dbReference type="AlphaFoldDB" id="A0A2I0AD78"/>
<evidence type="ECO:0000256" key="2">
    <source>
        <dbReference type="ARBA" id="ARBA00007635"/>
    </source>
</evidence>
<dbReference type="SUPFAM" id="SSF103481">
    <property type="entry name" value="Multidrug resistance efflux transporter EmrE"/>
    <property type="match status" value="2"/>
</dbReference>
<dbReference type="STRING" id="1088818.A0A2I0AD78"/>
<keyword evidence="3 6" id="KW-0812">Transmembrane</keyword>
<evidence type="ECO:0000256" key="3">
    <source>
        <dbReference type="ARBA" id="ARBA00022692"/>
    </source>
</evidence>
<dbReference type="Pfam" id="PF00892">
    <property type="entry name" value="EamA"/>
    <property type="match status" value="2"/>
</dbReference>
<feature type="transmembrane region" description="Helical" evidence="6">
    <location>
        <begin position="143"/>
        <end position="163"/>
    </location>
</feature>